<reference evidence="3" key="1">
    <citation type="submission" date="2023-03" db="EMBL/GenBank/DDBJ databases">
        <title>Massive genome expansion in bonnet fungi (Mycena s.s.) driven by repeated elements and novel gene families across ecological guilds.</title>
        <authorList>
            <consortium name="Lawrence Berkeley National Laboratory"/>
            <person name="Harder C.B."/>
            <person name="Miyauchi S."/>
            <person name="Viragh M."/>
            <person name="Kuo A."/>
            <person name="Thoen E."/>
            <person name="Andreopoulos B."/>
            <person name="Lu D."/>
            <person name="Skrede I."/>
            <person name="Drula E."/>
            <person name="Henrissat B."/>
            <person name="Morin E."/>
            <person name="Kohler A."/>
            <person name="Barry K."/>
            <person name="LaButti K."/>
            <person name="Morin E."/>
            <person name="Salamov A."/>
            <person name="Lipzen A."/>
            <person name="Mereny Z."/>
            <person name="Hegedus B."/>
            <person name="Baldrian P."/>
            <person name="Stursova M."/>
            <person name="Weitz H."/>
            <person name="Taylor A."/>
            <person name="Grigoriev I.V."/>
            <person name="Nagy L.G."/>
            <person name="Martin F."/>
            <person name="Kauserud H."/>
        </authorList>
    </citation>
    <scope>NUCLEOTIDE SEQUENCE</scope>
    <source>
        <strain evidence="3">CBHHK188m</strain>
    </source>
</reference>
<protein>
    <recommendedName>
        <fullName evidence="2">DH domain-containing protein</fullName>
    </recommendedName>
</protein>
<feature type="compositionally biased region" description="Low complexity" evidence="1">
    <location>
        <begin position="1"/>
        <end position="14"/>
    </location>
</feature>
<keyword evidence="4" id="KW-1185">Reference proteome</keyword>
<dbReference type="GO" id="GO:0005085">
    <property type="term" value="F:guanyl-nucleotide exchange factor activity"/>
    <property type="evidence" value="ECO:0007669"/>
    <property type="project" value="InterPro"/>
</dbReference>
<dbReference type="InterPro" id="IPR035899">
    <property type="entry name" value="DBL_dom_sf"/>
</dbReference>
<dbReference type="InterPro" id="IPR000219">
    <property type="entry name" value="DH_dom"/>
</dbReference>
<feature type="domain" description="DH" evidence="2">
    <location>
        <begin position="127"/>
        <end position="342"/>
    </location>
</feature>
<proteinExistence type="predicted"/>
<feature type="region of interest" description="Disordered" evidence="1">
    <location>
        <begin position="1"/>
        <end position="32"/>
    </location>
</feature>
<comment type="caution">
    <text evidence="3">The sequence shown here is derived from an EMBL/GenBank/DDBJ whole genome shotgun (WGS) entry which is preliminary data.</text>
</comment>
<evidence type="ECO:0000313" key="4">
    <source>
        <dbReference type="Proteomes" id="UP001215280"/>
    </source>
</evidence>
<organism evidence="3 4">
    <name type="scientific">Mycena maculata</name>
    <dbReference type="NCBI Taxonomy" id="230809"/>
    <lineage>
        <taxon>Eukaryota</taxon>
        <taxon>Fungi</taxon>
        <taxon>Dikarya</taxon>
        <taxon>Basidiomycota</taxon>
        <taxon>Agaricomycotina</taxon>
        <taxon>Agaricomycetes</taxon>
        <taxon>Agaricomycetidae</taxon>
        <taxon>Agaricales</taxon>
        <taxon>Marasmiineae</taxon>
        <taxon>Mycenaceae</taxon>
        <taxon>Mycena</taxon>
    </lineage>
</organism>
<dbReference type="PROSITE" id="PS50010">
    <property type="entry name" value="DH_2"/>
    <property type="match status" value="1"/>
</dbReference>
<feature type="region of interest" description="Disordered" evidence="1">
    <location>
        <begin position="75"/>
        <end position="100"/>
    </location>
</feature>
<gene>
    <name evidence="3" type="ORF">DFH07DRAFT_743493</name>
</gene>
<name>A0AAD7J2P8_9AGAR</name>
<dbReference type="AlphaFoldDB" id="A0AAD7J2P8"/>
<dbReference type="Gene3D" id="1.20.900.10">
    <property type="entry name" value="Dbl homology (DH) domain"/>
    <property type="match status" value="1"/>
</dbReference>
<dbReference type="EMBL" id="JARJLG010000065">
    <property type="protein sequence ID" value="KAJ7754974.1"/>
    <property type="molecule type" value="Genomic_DNA"/>
</dbReference>
<sequence length="352" mass="38533">MSASLASASRSTWSSEDEDTFDSSPLSSRLRPLHTCSSGRTRRWSLAMAITDDEITDEMFMDEVERMRTKGRFWESRKSLNSPSSPRSPVGPAIDSPARSALPPRLKHALPCLSDPHLSATWQTARRTLLICRELIRTERNYLASLFALVSNGTATPPPALMLAYMPALVQVSEDLLLKMEANPSAQGVAQAFLEGETGLEAAFVAWCGVAGGFFASADGQAGKAVRDRAASTSVLRETDSPLTMPLKRRVTTWVQGRRNSFARSREHLPAFPSGKHNGRPGTTRSLPSVRDLAILPTQRVMRYALLFKDLLAHIPCGSPSHIFVEHAMHASMGIARKADRSQGNAAFLHQP</sequence>
<evidence type="ECO:0000256" key="1">
    <source>
        <dbReference type="SAM" id="MobiDB-lite"/>
    </source>
</evidence>
<evidence type="ECO:0000259" key="2">
    <source>
        <dbReference type="PROSITE" id="PS50010"/>
    </source>
</evidence>
<evidence type="ECO:0000313" key="3">
    <source>
        <dbReference type="EMBL" id="KAJ7754974.1"/>
    </source>
</evidence>
<dbReference type="SUPFAM" id="SSF48065">
    <property type="entry name" value="DBL homology domain (DH-domain)"/>
    <property type="match status" value="1"/>
</dbReference>
<dbReference type="Proteomes" id="UP001215280">
    <property type="component" value="Unassembled WGS sequence"/>
</dbReference>
<accession>A0AAD7J2P8</accession>